<protein>
    <submittedName>
        <fullName evidence="6">Glucose-fructose oxidoreductase</fullName>
    </submittedName>
</protein>
<dbReference type="Proteomes" id="UP000195221">
    <property type="component" value="Unassembled WGS sequence"/>
</dbReference>
<name>A0A2C9XW35_CABSO</name>
<comment type="similarity">
    <text evidence="1">Belongs to the Gfo/Idh/MocA family.</text>
</comment>
<keyword evidence="2" id="KW-0560">Oxidoreductase</keyword>
<dbReference type="InterPro" id="IPR000683">
    <property type="entry name" value="Gfo/Idh/MocA-like_OxRdtase_N"/>
</dbReference>
<evidence type="ECO:0000259" key="5">
    <source>
        <dbReference type="Pfam" id="PF22725"/>
    </source>
</evidence>
<dbReference type="AlphaFoldDB" id="A0A2C9XW35"/>
<evidence type="ECO:0000256" key="1">
    <source>
        <dbReference type="ARBA" id="ARBA00010928"/>
    </source>
</evidence>
<dbReference type="InterPro" id="IPR055170">
    <property type="entry name" value="GFO_IDH_MocA-like_dom"/>
</dbReference>
<dbReference type="GO" id="GO:0000166">
    <property type="term" value="F:nucleotide binding"/>
    <property type="evidence" value="ECO:0007669"/>
    <property type="project" value="InterPro"/>
</dbReference>
<dbReference type="InterPro" id="IPR050984">
    <property type="entry name" value="Gfo/Idh/MocA_domain"/>
</dbReference>
<dbReference type="Pfam" id="PF22725">
    <property type="entry name" value="GFO_IDH_MocA_C3"/>
    <property type="match status" value="1"/>
</dbReference>
<reference evidence="6 7" key="1">
    <citation type="submission" date="2017-03" db="EMBL/GenBank/DDBJ databases">
        <title>Genome analysis of strain PAMC 26577.</title>
        <authorList>
            <person name="Oh H.-M."/>
            <person name="Yang J.-A."/>
        </authorList>
    </citation>
    <scope>NUCLEOTIDE SEQUENCE [LARGE SCALE GENOMIC DNA]</scope>
    <source>
        <strain evidence="6 7">PAMC 26577</strain>
    </source>
</reference>
<gene>
    <name evidence="6" type="ORF">PAMC26577_37125</name>
</gene>
<comment type="caution">
    <text evidence="6">The sequence shown here is derived from an EMBL/GenBank/DDBJ whole genome shotgun (WGS) entry which is preliminary data.</text>
</comment>
<dbReference type="SUPFAM" id="SSF55347">
    <property type="entry name" value="Glyceraldehyde-3-phosphate dehydrogenase-like, C-terminal domain"/>
    <property type="match status" value="1"/>
</dbReference>
<evidence type="ECO:0000256" key="2">
    <source>
        <dbReference type="ARBA" id="ARBA00023002"/>
    </source>
</evidence>
<evidence type="ECO:0000259" key="4">
    <source>
        <dbReference type="Pfam" id="PF01408"/>
    </source>
</evidence>
<dbReference type="SUPFAM" id="SSF51735">
    <property type="entry name" value="NAD(P)-binding Rossmann-fold domains"/>
    <property type="match status" value="1"/>
</dbReference>
<dbReference type="RefSeq" id="WP_075358282.1">
    <property type="nucleotide sequence ID" value="NZ_MSRG01000026.1"/>
</dbReference>
<dbReference type="EMBL" id="NBTZ01000158">
    <property type="protein sequence ID" value="OTP66966.1"/>
    <property type="molecule type" value="Genomic_DNA"/>
</dbReference>
<dbReference type="GO" id="GO:0016491">
    <property type="term" value="F:oxidoreductase activity"/>
    <property type="evidence" value="ECO:0007669"/>
    <property type="project" value="UniProtKB-KW"/>
</dbReference>
<dbReference type="Gene3D" id="3.40.50.720">
    <property type="entry name" value="NAD(P)-binding Rossmann-like Domain"/>
    <property type="match status" value="1"/>
</dbReference>
<accession>A0A2C9XW35</accession>
<dbReference type="InterPro" id="IPR036291">
    <property type="entry name" value="NAD(P)-bd_dom_sf"/>
</dbReference>
<dbReference type="Gene3D" id="3.30.360.10">
    <property type="entry name" value="Dihydrodipicolinate Reductase, domain 2"/>
    <property type="match status" value="1"/>
</dbReference>
<dbReference type="PANTHER" id="PTHR22604:SF105">
    <property type="entry name" value="TRANS-1,2-DIHYDROBENZENE-1,2-DIOL DEHYDROGENASE"/>
    <property type="match status" value="1"/>
</dbReference>
<evidence type="ECO:0000313" key="6">
    <source>
        <dbReference type="EMBL" id="OTP66966.1"/>
    </source>
</evidence>
<organism evidence="6 7">
    <name type="scientific">Caballeronia sordidicola</name>
    <name type="common">Burkholderia sordidicola</name>
    <dbReference type="NCBI Taxonomy" id="196367"/>
    <lineage>
        <taxon>Bacteria</taxon>
        <taxon>Pseudomonadati</taxon>
        <taxon>Pseudomonadota</taxon>
        <taxon>Betaproteobacteria</taxon>
        <taxon>Burkholderiales</taxon>
        <taxon>Burkholderiaceae</taxon>
        <taxon>Caballeronia</taxon>
    </lineage>
</organism>
<evidence type="ECO:0000256" key="3">
    <source>
        <dbReference type="SAM" id="MobiDB-lite"/>
    </source>
</evidence>
<evidence type="ECO:0000313" key="7">
    <source>
        <dbReference type="Proteomes" id="UP000195221"/>
    </source>
</evidence>
<feature type="domain" description="GFO/IDH/MocA-like oxidoreductase" evidence="5">
    <location>
        <begin position="169"/>
        <end position="283"/>
    </location>
</feature>
<dbReference type="PANTHER" id="PTHR22604">
    <property type="entry name" value="OXIDOREDUCTASES"/>
    <property type="match status" value="1"/>
</dbReference>
<sequence>MSVPNQDHPEARPPFVAASERRASPEDPPLAPGQRVGFAVIGLGRLSLDSILPALASCKLCKLAAVMTGDKEKGRRIAAQYGVLADAVYAYDEWDKLAHNADVQAVYIVTPNGMHHEQVIQAARIGKHVLCEKPLSNTSAEALEMVEACADAGVKLMVAYRLQYEPHNRDVAKMVRSGEFGKLKIIEAHNGQVQDDASQWRHEAKLAGGGSLPDIGLYCLNFARFVTGEEPVEVMAWVWSTPGDVRFTEIEENVAWQMRFPSGVVGRFSAAYDAHESRHARLHFQTATVKLDPAFSYKGIRLYVNHRSAAREDVEVSEERVSEEKNQFGAEMDHMAECVLTGRTPGTPGEEGLQDQRIMEAIYRSAAENRPIMLEPISGPDAFRDARLSDK</sequence>
<dbReference type="InterPro" id="IPR008354">
    <property type="entry name" value="Glc-Fru_OxRdtase_bac"/>
</dbReference>
<dbReference type="Pfam" id="PF01408">
    <property type="entry name" value="GFO_IDH_MocA"/>
    <property type="match status" value="1"/>
</dbReference>
<feature type="domain" description="Gfo/Idh/MocA-like oxidoreductase N-terminal" evidence="4">
    <location>
        <begin position="37"/>
        <end position="160"/>
    </location>
</feature>
<proteinExistence type="inferred from homology"/>
<dbReference type="PRINTS" id="PR01775">
    <property type="entry name" value="GLFROXRDTASE"/>
</dbReference>
<feature type="region of interest" description="Disordered" evidence="3">
    <location>
        <begin position="1"/>
        <end position="31"/>
    </location>
</feature>